<evidence type="ECO:0000313" key="7">
    <source>
        <dbReference type="Proteomes" id="UP000289952"/>
    </source>
</evidence>
<dbReference type="EC" id="3.6.1.-" evidence="3"/>
<dbReference type="Pfam" id="PF03193">
    <property type="entry name" value="RsgA_GTPase"/>
    <property type="match status" value="1"/>
</dbReference>
<feature type="binding site" evidence="3">
    <location>
        <begin position="158"/>
        <end position="166"/>
    </location>
    <ligand>
        <name>GTP</name>
        <dbReference type="ChEBI" id="CHEBI:37565"/>
    </ligand>
</feature>
<dbReference type="PANTHER" id="PTHR32120">
    <property type="entry name" value="SMALL RIBOSOMAL SUBUNIT BIOGENESIS GTPASE RSGA"/>
    <property type="match status" value="1"/>
</dbReference>
<dbReference type="PROSITE" id="PS51721">
    <property type="entry name" value="G_CP"/>
    <property type="match status" value="1"/>
</dbReference>
<dbReference type="NCBIfam" id="TIGR00157">
    <property type="entry name" value="ribosome small subunit-dependent GTPase A"/>
    <property type="match status" value="1"/>
</dbReference>
<dbReference type="PROSITE" id="PS50936">
    <property type="entry name" value="ENGC_GTPASE"/>
    <property type="match status" value="1"/>
</dbReference>
<organism evidence="6 7">
    <name type="scientific">Mycoplasmopsis bovirhinis</name>
    <dbReference type="NCBI Taxonomy" id="29553"/>
    <lineage>
        <taxon>Bacteria</taxon>
        <taxon>Bacillati</taxon>
        <taxon>Mycoplasmatota</taxon>
        <taxon>Mycoplasmoidales</taxon>
        <taxon>Metamycoplasmataceae</taxon>
        <taxon>Mycoplasmopsis</taxon>
    </lineage>
</organism>
<dbReference type="Gene3D" id="3.40.50.300">
    <property type="entry name" value="P-loop containing nucleotide triphosphate hydrolases"/>
    <property type="match status" value="1"/>
</dbReference>
<keyword evidence="1 3" id="KW-0547">Nucleotide-binding</keyword>
<dbReference type="InterPro" id="IPR027417">
    <property type="entry name" value="P-loop_NTPase"/>
</dbReference>
<accession>A0A449AF09</accession>
<dbReference type="InterPro" id="IPR010914">
    <property type="entry name" value="RsgA_GTPase_dom"/>
</dbReference>
<dbReference type="GO" id="GO:0005737">
    <property type="term" value="C:cytoplasm"/>
    <property type="evidence" value="ECO:0007669"/>
    <property type="project" value="UniProtKB-SubCell"/>
</dbReference>
<feature type="domain" description="CP-type G" evidence="5">
    <location>
        <begin position="60"/>
        <end position="214"/>
    </location>
</feature>
<comment type="function">
    <text evidence="3">One of several proteins that assist in the late maturation steps of the functional core of the 30S ribosomal subunit. Helps release RbfA from mature subunits. May play a role in the assembly of ribosomal proteins into the subunit. Circularly permuted GTPase that catalyzes slow GTP hydrolysis, GTPase activity is stimulated by the 30S ribosomal subunit.</text>
</comment>
<dbReference type="AlphaFoldDB" id="A0A449AF09"/>
<keyword evidence="3" id="KW-0963">Cytoplasm</keyword>
<keyword evidence="3 6" id="KW-0378">Hydrolase</keyword>
<name>A0A449AF09_9BACT</name>
<evidence type="ECO:0000256" key="1">
    <source>
        <dbReference type="ARBA" id="ARBA00022741"/>
    </source>
</evidence>
<feature type="domain" description="EngC GTPase" evidence="4">
    <location>
        <begin position="69"/>
        <end position="212"/>
    </location>
</feature>
<sequence length="282" mass="32368">MQQYKIFCINAGRYKIVNLDNNETLVLKAAGKLRYLNTSPIVGDNVKISNQMINEILPRRNFLIRPKIANIDQIIICMSILKPDFSSFLLDKYLSILEAKNIRPIIFITKSDLELNSSKIWQQTYQKMGYEVHLINNSLDFDPRIKNIFLNKFSAFMGQSGVGKTTTLNKLTNLNFATQEISKALGRGKHTTRIVQIIKFNQGYLIDTPGFSSVTLDLDKIELAQSFKLFKTLAQTCKFRSCLHLNEASKDCAIKQAVDNNLIPQFRYQNYIKLQNELTLQK</sequence>
<evidence type="ECO:0000256" key="2">
    <source>
        <dbReference type="ARBA" id="ARBA00023134"/>
    </source>
</evidence>
<dbReference type="GO" id="GO:0046872">
    <property type="term" value="F:metal ion binding"/>
    <property type="evidence" value="ECO:0007669"/>
    <property type="project" value="UniProtKB-KW"/>
</dbReference>
<dbReference type="GO" id="GO:0003924">
    <property type="term" value="F:GTPase activity"/>
    <property type="evidence" value="ECO:0007669"/>
    <property type="project" value="UniProtKB-UniRule"/>
</dbReference>
<dbReference type="Gene3D" id="1.10.40.50">
    <property type="entry name" value="Probable gtpase engc, domain 3"/>
    <property type="match status" value="1"/>
</dbReference>
<dbReference type="EMBL" id="LR214972">
    <property type="protein sequence ID" value="VEU63535.1"/>
    <property type="molecule type" value="Genomic_DNA"/>
</dbReference>
<keyword evidence="3" id="KW-0694">RNA-binding</keyword>
<evidence type="ECO:0000256" key="3">
    <source>
        <dbReference type="HAMAP-Rule" id="MF_01820"/>
    </source>
</evidence>
<dbReference type="SUPFAM" id="SSF52540">
    <property type="entry name" value="P-loop containing nucleoside triphosphate hydrolases"/>
    <property type="match status" value="1"/>
</dbReference>
<feature type="binding site" evidence="3">
    <location>
        <position position="244"/>
    </location>
    <ligand>
        <name>Zn(2+)</name>
        <dbReference type="ChEBI" id="CHEBI:29105"/>
    </ligand>
</feature>
<keyword evidence="3" id="KW-0479">Metal-binding</keyword>
<evidence type="ECO:0000259" key="5">
    <source>
        <dbReference type="PROSITE" id="PS51721"/>
    </source>
</evidence>
<protein>
    <recommendedName>
        <fullName evidence="3">Small ribosomal subunit biogenesis GTPase RsgA</fullName>
        <ecNumber evidence="3">3.6.1.-</ecNumber>
    </recommendedName>
</protein>
<feature type="binding site" evidence="3">
    <location>
        <position position="252"/>
    </location>
    <ligand>
        <name>Zn(2+)</name>
        <dbReference type="ChEBI" id="CHEBI:29105"/>
    </ligand>
</feature>
<comment type="subunit">
    <text evidence="3">Monomer. Associates with 30S ribosomal subunit, binds 16S rRNA.</text>
</comment>
<dbReference type="HAMAP" id="MF_01820">
    <property type="entry name" value="GTPase_RsgA"/>
    <property type="match status" value="1"/>
</dbReference>
<comment type="subcellular location">
    <subcellularLocation>
        <location evidence="3">Cytoplasm</location>
    </subcellularLocation>
</comment>
<keyword evidence="2 3" id="KW-0342">GTP-binding</keyword>
<dbReference type="GO" id="GO:0042274">
    <property type="term" value="P:ribosomal small subunit biogenesis"/>
    <property type="evidence" value="ECO:0007669"/>
    <property type="project" value="UniProtKB-UniRule"/>
</dbReference>
<evidence type="ECO:0000313" key="6">
    <source>
        <dbReference type="EMBL" id="VEU63535.1"/>
    </source>
</evidence>
<dbReference type="GO" id="GO:0005525">
    <property type="term" value="F:GTP binding"/>
    <property type="evidence" value="ECO:0007669"/>
    <property type="project" value="UniProtKB-UniRule"/>
</dbReference>
<keyword evidence="3" id="KW-0862">Zinc</keyword>
<feature type="binding site" evidence="3">
    <location>
        <position position="237"/>
    </location>
    <ligand>
        <name>Zn(2+)</name>
        <dbReference type="ChEBI" id="CHEBI:29105"/>
    </ligand>
</feature>
<dbReference type="PANTHER" id="PTHR32120:SF11">
    <property type="entry name" value="SMALL RIBOSOMAL SUBUNIT BIOGENESIS GTPASE RSGA 1, MITOCHONDRIAL-RELATED"/>
    <property type="match status" value="1"/>
</dbReference>
<dbReference type="InterPro" id="IPR030378">
    <property type="entry name" value="G_CP_dom"/>
</dbReference>
<comment type="similarity">
    <text evidence="3">Belongs to the TRAFAC class YlqF/YawG GTPase family. RsgA subfamily.</text>
</comment>
<dbReference type="RefSeq" id="WP_129621761.1">
    <property type="nucleotide sequence ID" value="NZ_LR214972.1"/>
</dbReference>
<dbReference type="Proteomes" id="UP000289952">
    <property type="component" value="Chromosome"/>
</dbReference>
<dbReference type="InterPro" id="IPR004881">
    <property type="entry name" value="Ribosome_biogen_GTPase_RsgA"/>
</dbReference>
<proteinExistence type="inferred from homology"/>
<evidence type="ECO:0000259" key="4">
    <source>
        <dbReference type="PROSITE" id="PS50936"/>
    </source>
</evidence>
<dbReference type="GO" id="GO:0019843">
    <property type="term" value="F:rRNA binding"/>
    <property type="evidence" value="ECO:0007669"/>
    <property type="project" value="UniProtKB-KW"/>
</dbReference>
<keyword evidence="7" id="KW-1185">Reference proteome</keyword>
<keyword evidence="3" id="KW-0699">rRNA-binding</keyword>
<keyword evidence="3" id="KW-0690">Ribosome biogenesis</keyword>
<comment type="cofactor">
    <cofactor evidence="3">
        <name>Zn(2+)</name>
        <dbReference type="ChEBI" id="CHEBI:29105"/>
    </cofactor>
    <text evidence="3">Binds 1 zinc ion per subunit.</text>
</comment>
<reference evidence="6 7" key="1">
    <citation type="submission" date="2019-01" db="EMBL/GenBank/DDBJ databases">
        <authorList>
            <consortium name="Pathogen Informatics"/>
        </authorList>
    </citation>
    <scope>NUCLEOTIDE SEQUENCE [LARGE SCALE GENOMIC DNA]</scope>
    <source>
        <strain evidence="6 7">NCTC10118</strain>
    </source>
</reference>
<dbReference type="OrthoDB" id="9809485at2"/>
<feature type="binding site" evidence="3">
    <location>
        <position position="242"/>
    </location>
    <ligand>
        <name>Zn(2+)</name>
        <dbReference type="ChEBI" id="CHEBI:29105"/>
    </ligand>
</feature>
<dbReference type="CDD" id="cd01854">
    <property type="entry name" value="YjeQ_EngC"/>
    <property type="match status" value="1"/>
</dbReference>
<feature type="binding site" evidence="3">
    <location>
        <begin position="109"/>
        <end position="112"/>
    </location>
    <ligand>
        <name>GTP</name>
        <dbReference type="ChEBI" id="CHEBI:37565"/>
    </ligand>
</feature>
<gene>
    <name evidence="6" type="primary">engC</name>
    <name evidence="3" type="synonym">rsgA</name>
    <name evidence="6" type="ORF">NCTC10118_00562</name>
</gene>